<dbReference type="OrthoDB" id="5054775at2759"/>
<feature type="region of interest" description="Disordered" evidence="1">
    <location>
        <begin position="67"/>
        <end position="101"/>
    </location>
</feature>
<dbReference type="GO" id="GO:0005737">
    <property type="term" value="C:cytoplasm"/>
    <property type="evidence" value="ECO:0007669"/>
    <property type="project" value="TreeGrafter"/>
</dbReference>
<feature type="domain" description="Nitrogen regulatory protein areA GATA-like" evidence="2">
    <location>
        <begin position="31"/>
        <end position="58"/>
    </location>
</feature>
<protein>
    <submittedName>
        <fullName evidence="4">Uncharacterized protein</fullName>
    </submittedName>
</protein>
<reference evidence="4 5" key="1">
    <citation type="submission" date="2019-06" db="EMBL/GenBank/DDBJ databases">
        <title>Draft genome sequence of the filamentous fungus Phialemoniopsis curvata isolated from diesel fuel.</title>
        <authorList>
            <person name="Varaljay V.A."/>
            <person name="Lyon W.J."/>
            <person name="Crouch A.L."/>
            <person name="Drake C.E."/>
            <person name="Hollomon J.M."/>
            <person name="Nadeau L.J."/>
            <person name="Nunn H.S."/>
            <person name="Stevenson B.S."/>
            <person name="Bojanowski C.L."/>
            <person name="Crookes-Goodson W.J."/>
        </authorList>
    </citation>
    <scope>NUCLEOTIDE SEQUENCE [LARGE SCALE GENOMIC DNA]</scope>
    <source>
        <strain evidence="4 5">D216</strain>
    </source>
</reference>
<dbReference type="AlphaFoldDB" id="A0A507BLV6"/>
<dbReference type="Pfam" id="PF08550">
    <property type="entry name" value="GATA_AreA"/>
    <property type="match status" value="1"/>
</dbReference>
<name>A0A507BLV6_9PEZI</name>
<feature type="region of interest" description="Disordered" evidence="1">
    <location>
        <begin position="423"/>
        <end position="459"/>
    </location>
</feature>
<organism evidence="4 5">
    <name type="scientific">Thyridium curvatum</name>
    <dbReference type="NCBI Taxonomy" id="1093900"/>
    <lineage>
        <taxon>Eukaryota</taxon>
        <taxon>Fungi</taxon>
        <taxon>Dikarya</taxon>
        <taxon>Ascomycota</taxon>
        <taxon>Pezizomycotina</taxon>
        <taxon>Sordariomycetes</taxon>
        <taxon>Sordariomycetidae</taxon>
        <taxon>Thyridiales</taxon>
        <taxon>Thyridiaceae</taxon>
        <taxon>Thyridium</taxon>
    </lineage>
</organism>
<dbReference type="InterPro" id="IPR053043">
    <property type="entry name" value="Ras-cAMP_regulatory"/>
</dbReference>
<dbReference type="InterPro" id="IPR013860">
    <property type="entry name" value="AreA_GATA"/>
</dbReference>
<dbReference type="PANTHER" id="PTHR28014">
    <property type="entry name" value="NEGATIVE REGULATOR OF RAS-CAMP PATHWAY"/>
    <property type="match status" value="1"/>
</dbReference>
<feature type="compositionally biased region" description="Low complexity" evidence="1">
    <location>
        <begin position="204"/>
        <end position="216"/>
    </location>
</feature>
<dbReference type="GO" id="GO:0006808">
    <property type="term" value="P:regulation of nitrogen utilization"/>
    <property type="evidence" value="ECO:0007669"/>
    <property type="project" value="TreeGrafter"/>
</dbReference>
<feature type="compositionally biased region" description="Polar residues" evidence="1">
    <location>
        <begin position="189"/>
        <end position="199"/>
    </location>
</feature>
<dbReference type="InParanoid" id="A0A507BLV6"/>
<accession>A0A507BLV6</accession>
<feature type="compositionally biased region" description="Polar residues" evidence="1">
    <location>
        <begin position="424"/>
        <end position="437"/>
    </location>
</feature>
<comment type="caution">
    <text evidence="4">The sequence shown here is derived from an EMBL/GenBank/DDBJ whole genome shotgun (WGS) entry which is preliminary data.</text>
</comment>
<dbReference type="GO" id="GO:0031930">
    <property type="term" value="P:mitochondria-nucleus signaling pathway"/>
    <property type="evidence" value="ECO:0007669"/>
    <property type="project" value="TreeGrafter"/>
</dbReference>
<evidence type="ECO:0000259" key="2">
    <source>
        <dbReference type="Pfam" id="PF08550"/>
    </source>
</evidence>
<keyword evidence="5" id="KW-1185">Reference proteome</keyword>
<dbReference type="EMBL" id="SKBQ01000131">
    <property type="protein sequence ID" value="TPX17678.1"/>
    <property type="molecule type" value="Genomic_DNA"/>
</dbReference>
<feature type="compositionally biased region" description="Acidic residues" evidence="1">
    <location>
        <begin position="355"/>
        <end position="383"/>
    </location>
</feature>
<sequence length="584" mass="64279">MPSRLETPVLQVDANVIHKVDTTNAQNLFSMWTVFARCADSVAQGRRLENLSWRLWTRETFCVDNSDASSTASTASLPRNIEHSESNSTEDIPQLSGSVDSVADEEAVEFSAQSAPMEILRPRILRQDSCASSRSRGKERHITSDDLEKMVASIVQQKEPLNAPLPEIASSYNPPQPETKEPLPAFEHSGSTTTESPSKASDAPSFESPQQPSSPELAASRSKTTVVRGFSPSQMPTYRSMPTPHKASSDDSIPEPNSSIAPKLVQPKKQPKFALGGSSCEDSMSDQAHSLDLRKQPVPPPKRKMFQVGGSSEEDGSLKSAMHSSRNSLLTAQKKQASFSNQLVTRIPSAPAVIDESETEGDDVDESAIDDDDDSSDWEDSIEDSGKSSIDDKTFFQRVDSKVNLTSRRSLITLMLAQNDRQQKLGNAASQSTSAISRTRGARQPPSLVASPNDSDEAPLMMRRGTRGAPLRPINEVPRSSAQPIMTTTNNIAHQAALSPRTTRRNMLSTELTESLRRHLLWERSQKSSTANAVLKRRHTSHDVANLKQYPEKVHINKDTDVPASSWDQYFNRDAFNGYHSKGW</sequence>
<evidence type="ECO:0000256" key="1">
    <source>
        <dbReference type="SAM" id="MobiDB-lite"/>
    </source>
</evidence>
<dbReference type="RefSeq" id="XP_030999389.1">
    <property type="nucleotide sequence ID" value="XM_031134827.1"/>
</dbReference>
<evidence type="ECO:0000259" key="3">
    <source>
        <dbReference type="Pfam" id="PF11702"/>
    </source>
</evidence>
<dbReference type="PANTHER" id="PTHR28014:SF1">
    <property type="entry name" value="NEGATIVE REGULATOR OF RAS-CAMP PATHWAY"/>
    <property type="match status" value="1"/>
</dbReference>
<feature type="compositionally biased region" description="Polar residues" evidence="1">
    <location>
        <begin position="221"/>
        <end position="237"/>
    </location>
</feature>
<proteinExistence type="predicted"/>
<gene>
    <name evidence="4" type="ORF">E0L32_012031</name>
</gene>
<evidence type="ECO:0000313" key="4">
    <source>
        <dbReference type="EMBL" id="TPX17678.1"/>
    </source>
</evidence>
<feature type="region of interest" description="Disordered" evidence="1">
    <location>
        <begin position="161"/>
        <end position="389"/>
    </location>
</feature>
<dbReference type="InterPro" id="IPR021711">
    <property type="entry name" value="DUF3295"/>
</dbReference>
<feature type="compositionally biased region" description="Low complexity" evidence="1">
    <location>
        <begin position="67"/>
        <end position="76"/>
    </location>
</feature>
<dbReference type="STRING" id="1093900.A0A507BLV6"/>
<dbReference type="Pfam" id="PF11702">
    <property type="entry name" value="DUF3295"/>
    <property type="match status" value="1"/>
</dbReference>
<dbReference type="GeneID" id="41979478"/>
<feature type="compositionally biased region" description="Polar residues" evidence="1">
    <location>
        <begin position="86"/>
        <end position="99"/>
    </location>
</feature>
<feature type="compositionally biased region" description="Polar residues" evidence="1">
    <location>
        <begin position="322"/>
        <end position="344"/>
    </location>
</feature>
<evidence type="ECO:0000313" key="5">
    <source>
        <dbReference type="Proteomes" id="UP000319257"/>
    </source>
</evidence>
<feature type="domain" description="DUF3295" evidence="3">
    <location>
        <begin position="90"/>
        <end position="584"/>
    </location>
</feature>
<dbReference type="Proteomes" id="UP000319257">
    <property type="component" value="Unassembled WGS sequence"/>
</dbReference>
<dbReference type="GO" id="GO:0000122">
    <property type="term" value="P:negative regulation of transcription by RNA polymerase II"/>
    <property type="evidence" value="ECO:0007669"/>
    <property type="project" value="TreeGrafter"/>
</dbReference>